<evidence type="ECO:0000313" key="3">
    <source>
        <dbReference type="EMBL" id="TQN37367.1"/>
    </source>
</evidence>
<dbReference type="InterPro" id="IPR035965">
    <property type="entry name" value="PAS-like_dom_sf"/>
</dbReference>
<dbReference type="GO" id="GO:0006355">
    <property type="term" value="P:regulation of DNA-templated transcription"/>
    <property type="evidence" value="ECO:0007669"/>
    <property type="project" value="InterPro"/>
</dbReference>
<dbReference type="Gene3D" id="3.30.450.40">
    <property type="match status" value="1"/>
</dbReference>
<dbReference type="GO" id="GO:0016791">
    <property type="term" value="F:phosphatase activity"/>
    <property type="evidence" value="ECO:0007669"/>
    <property type="project" value="TreeGrafter"/>
</dbReference>
<dbReference type="PANTHER" id="PTHR43156">
    <property type="entry name" value="STAGE II SPORULATION PROTEIN E-RELATED"/>
    <property type="match status" value="1"/>
</dbReference>
<proteinExistence type="predicted"/>
<evidence type="ECO:0000256" key="1">
    <source>
        <dbReference type="ARBA" id="ARBA00022801"/>
    </source>
</evidence>
<protein>
    <submittedName>
        <fullName evidence="3">PAS domain S-box-containing protein</fullName>
    </submittedName>
</protein>
<dbReference type="Pfam" id="PF13185">
    <property type="entry name" value="GAF_2"/>
    <property type="match status" value="1"/>
</dbReference>
<dbReference type="PANTHER" id="PTHR43156:SF2">
    <property type="entry name" value="STAGE II SPORULATION PROTEIN E"/>
    <property type="match status" value="1"/>
</dbReference>
<dbReference type="InterPro" id="IPR013767">
    <property type="entry name" value="PAS_fold"/>
</dbReference>
<dbReference type="Proteomes" id="UP000319865">
    <property type="component" value="Unassembled WGS sequence"/>
</dbReference>
<dbReference type="InterPro" id="IPR001932">
    <property type="entry name" value="PPM-type_phosphatase-like_dom"/>
</dbReference>
<dbReference type="PROSITE" id="PS50112">
    <property type="entry name" value="PAS"/>
    <property type="match status" value="1"/>
</dbReference>
<dbReference type="EMBL" id="VFQE01000002">
    <property type="protein sequence ID" value="TQN37367.1"/>
    <property type="molecule type" value="Genomic_DNA"/>
</dbReference>
<sequence length="556" mass="58040">MLNPALPAHALLEALPDTVVVADAAGRISYINPAVSTLLGHDPADLLGRPLTVLMPERFRGAHGAGFSRFRLTGQGELVGATTQVPALHASGREIAIDLTLARLDPAPGSGADAAVVVAVLRDAATTILLERQLQVSRYLTATLRVTAALTQAPDSDVAFQQLLPTLCTELDWDAAALWEPVSEGGRLVHAGTWTALGESVPALAAAALGRTFARGEGLPGLAWQERAPVVIDDLWTDPRFLRPDAARADILRTGVAFPVMSGDTLLAVCELFSHEQRAVPFELLDVLAHAGRQIGQFLARLRAESEVRGLADTLQRSLLPSHLPTIPGVRLAARYRPGGGSGLVGGDTYDVMPLPDGRWMVLIADVCGTGAEAAAVTALTRHTARAAASAGSPGEVLGAVNTALLQQQSTGPLRFVTACCLVLEPAERGYRVRVSVAGHPLPLLRSPDGSVTEVGAPGRPLGIDADVDVDEALVVVPRGATLVLYTDGVTEARDDSGVQFGEDGLIRLLEGLPSGDAETTVDTVAAAVERQLLGSRHEADDLAVLALAVPSAQPV</sequence>
<keyword evidence="1" id="KW-0378">Hydrolase</keyword>
<name>A0A543NZV3_9ACTN</name>
<dbReference type="SMART" id="SM00331">
    <property type="entry name" value="PP2C_SIG"/>
    <property type="match status" value="1"/>
</dbReference>
<reference evidence="3 4" key="1">
    <citation type="submission" date="2019-06" db="EMBL/GenBank/DDBJ databases">
        <title>Sequencing the genomes of 1000 actinobacteria strains.</title>
        <authorList>
            <person name="Klenk H.-P."/>
        </authorList>
    </citation>
    <scope>NUCLEOTIDE SEQUENCE [LARGE SCALE GENOMIC DNA]</scope>
    <source>
        <strain evidence="3 4">DSM 46837</strain>
    </source>
</reference>
<dbReference type="RefSeq" id="WP_142027343.1">
    <property type="nucleotide sequence ID" value="NZ_VFQE01000002.1"/>
</dbReference>
<accession>A0A543NZV3</accession>
<dbReference type="Pfam" id="PF07228">
    <property type="entry name" value="SpoIIE"/>
    <property type="match status" value="1"/>
</dbReference>
<dbReference type="InterPro" id="IPR036457">
    <property type="entry name" value="PPM-type-like_dom_sf"/>
</dbReference>
<dbReference type="SUPFAM" id="SSF81606">
    <property type="entry name" value="PP2C-like"/>
    <property type="match status" value="1"/>
</dbReference>
<dbReference type="InterPro" id="IPR003018">
    <property type="entry name" value="GAF"/>
</dbReference>
<dbReference type="Gene3D" id="3.60.40.10">
    <property type="entry name" value="PPM-type phosphatase domain"/>
    <property type="match status" value="1"/>
</dbReference>
<evidence type="ECO:0000313" key="4">
    <source>
        <dbReference type="Proteomes" id="UP000319865"/>
    </source>
</evidence>
<dbReference type="CDD" id="cd00130">
    <property type="entry name" value="PAS"/>
    <property type="match status" value="1"/>
</dbReference>
<dbReference type="SUPFAM" id="SSF55785">
    <property type="entry name" value="PYP-like sensor domain (PAS domain)"/>
    <property type="match status" value="1"/>
</dbReference>
<dbReference type="InterPro" id="IPR000014">
    <property type="entry name" value="PAS"/>
</dbReference>
<dbReference type="NCBIfam" id="TIGR00229">
    <property type="entry name" value="sensory_box"/>
    <property type="match status" value="1"/>
</dbReference>
<gene>
    <name evidence="3" type="ORF">FHU33_4015</name>
</gene>
<dbReference type="Gene3D" id="3.30.450.20">
    <property type="entry name" value="PAS domain"/>
    <property type="match status" value="1"/>
</dbReference>
<dbReference type="SUPFAM" id="SSF55781">
    <property type="entry name" value="GAF domain-like"/>
    <property type="match status" value="1"/>
</dbReference>
<keyword evidence="4" id="KW-1185">Reference proteome</keyword>
<comment type="caution">
    <text evidence="3">The sequence shown here is derived from an EMBL/GenBank/DDBJ whole genome shotgun (WGS) entry which is preliminary data.</text>
</comment>
<dbReference type="SMART" id="SM00091">
    <property type="entry name" value="PAS"/>
    <property type="match status" value="1"/>
</dbReference>
<dbReference type="SMART" id="SM00065">
    <property type="entry name" value="GAF"/>
    <property type="match status" value="1"/>
</dbReference>
<dbReference type="Pfam" id="PF00989">
    <property type="entry name" value="PAS"/>
    <property type="match status" value="1"/>
</dbReference>
<organism evidence="3 4">
    <name type="scientific">Blastococcus colisei</name>
    <dbReference type="NCBI Taxonomy" id="1564162"/>
    <lineage>
        <taxon>Bacteria</taxon>
        <taxon>Bacillati</taxon>
        <taxon>Actinomycetota</taxon>
        <taxon>Actinomycetes</taxon>
        <taxon>Geodermatophilales</taxon>
        <taxon>Geodermatophilaceae</taxon>
        <taxon>Blastococcus</taxon>
    </lineage>
</organism>
<dbReference type="AlphaFoldDB" id="A0A543NZV3"/>
<evidence type="ECO:0000259" key="2">
    <source>
        <dbReference type="PROSITE" id="PS50112"/>
    </source>
</evidence>
<feature type="domain" description="PAS" evidence="2">
    <location>
        <begin position="11"/>
        <end position="57"/>
    </location>
</feature>
<dbReference type="InterPro" id="IPR052016">
    <property type="entry name" value="Bact_Sigma-Reg"/>
</dbReference>
<dbReference type="OrthoDB" id="4295975at2"/>
<dbReference type="InterPro" id="IPR029016">
    <property type="entry name" value="GAF-like_dom_sf"/>
</dbReference>